<reference evidence="1 2" key="1">
    <citation type="submission" date="2021-07" db="EMBL/GenBank/DDBJ databases">
        <title>The Aristolochia fimbriata genome: insights into angiosperm evolution, floral development and chemical biosynthesis.</title>
        <authorList>
            <person name="Jiao Y."/>
        </authorList>
    </citation>
    <scope>NUCLEOTIDE SEQUENCE [LARGE SCALE GENOMIC DNA]</scope>
    <source>
        <strain evidence="1">IBCAS-2021</strain>
        <tissue evidence="1">Leaf</tissue>
    </source>
</reference>
<evidence type="ECO:0000313" key="1">
    <source>
        <dbReference type="EMBL" id="KAG9445090.1"/>
    </source>
</evidence>
<dbReference type="Proteomes" id="UP000825729">
    <property type="component" value="Unassembled WGS sequence"/>
</dbReference>
<dbReference type="AlphaFoldDB" id="A0AAV7EAD2"/>
<keyword evidence="2" id="KW-1185">Reference proteome</keyword>
<comment type="caution">
    <text evidence="1">The sequence shown here is derived from an EMBL/GenBank/DDBJ whole genome shotgun (WGS) entry which is preliminary data.</text>
</comment>
<dbReference type="EMBL" id="JAINDJ010000006">
    <property type="protein sequence ID" value="KAG9445090.1"/>
    <property type="molecule type" value="Genomic_DNA"/>
</dbReference>
<name>A0AAV7EAD2_ARIFI</name>
<accession>A0AAV7EAD2</accession>
<sequence>MAESVVHRVGQAAHSNIAMKLSGGIGIKACGGGTEVEGARQERPRVRKTDVRFHVSFNRG</sequence>
<evidence type="ECO:0000313" key="2">
    <source>
        <dbReference type="Proteomes" id="UP000825729"/>
    </source>
</evidence>
<protein>
    <submittedName>
        <fullName evidence="1">Uncharacterized protein</fullName>
    </submittedName>
</protein>
<proteinExistence type="predicted"/>
<organism evidence="1 2">
    <name type="scientific">Aristolochia fimbriata</name>
    <name type="common">White veined hardy Dutchman's pipe vine</name>
    <dbReference type="NCBI Taxonomy" id="158543"/>
    <lineage>
        <taxon>Eukaryota</taxon>
        <taxon>Viridiplantae</taxon>
        <taxon>Streptophyta</taxon>
        <taxon>Embryophyta</taxon>
        <taxon>Tracheophyta</taxon>
        <taxon>Spermatophyta</taxon>
        <taxon>Magnoliopsida</taxon>
        <taxon>Magnoliidae</taxon>
        <taxon>Piperales</taxon>
        <taxon>Aristolochiaceae</taxon>
        <taxon>Aristolochia</taxon>
    </lineage>
</organism>
<gene>
    <name evidence="1" type="ORF">H6P81_016430</name>
</gene>